<dbReference type="CDD" id="cd00054">
    <property type="entry name" value="EGF_CA"/>
    <property type="match status" value="2"/>
</dbReference>
<dbReference type="SUPFAM" id="SSF57196">
    <property type="entry name" value="EGF/Laminin"/>
    <property type="match status" value="2"/>
</dbReference>
<accession>A0A3S1A2A8</accession>
<dbReference type="InterPro" id="IPR018097">
    <property type="entry name" value="EGF_Ca-bd_CS"/>
</dbReference>
<feature type="compositionally biased region" description="Basic and acidic residues" evidence="10">
    <location>
        <begin position="757"/>
        <end position="767"/>
    </location>
</feature>
<keyword evidence="9" id="KW-0732">Signal</keyword>
<feature type="compositionally biased region" description="Basic and acidic residues" evidence="10">
    <location>
        <begin position="711"/>
        <end position="724"/>
    </location>
</feature>
<sequence>MQSVHGKQERVNATGKLQIYLQTYEFNIQGRASIEPPGDGLNFNLSVPLSFAQILIGGLLKTLTQAFTWKDRDSDLRTLQQRLSKSHKPEWRLRSVFGQSESGAATTQESLTEVDDTKVDQWPWQEKTDCTSPTRYRFVVCLDYEGSYDPSYPCSLTRVETDLLPKDMASPFSSTERVSFRTLLRATQGSNIIPNPFELQFDEWKETGSVSLDGEIAQPAGMTSRVSKIIRKYVSAGLKGPIRLSIFVTCCGASSVHEGQCDEVLTSTISTWPRAASEGSQALRYRLTGRASITVIANAMCDENFYTHSCGTYCKVDNPGTEHAFCNSTNGIRQCLPGYEGPDCQVDVDECSRQGDVCRNGGVCRNSPGSFSCACPFSTTGRTCEQRYPVCHLRPCQHQGTCVETTSGSLCLCMPGFEGQWCHMLEGEEDQRLESPSSRNENSDLATTPRTVAVSTPGTSLKGPSRTKQPHKKGDGEGWHNWYLAIIFAIIFVIVIIFIFAFLICRRKARKRYQVNTDSAALTSITNTTSLPLSEEVLPVTSAPRAKKTRSFNNAVYDDEERVAGSGSAASSLQVFYNNNNGSLGNSHDMYGNTSNITLSNNNILSARALMQQDSTGKVNFKDKTLVKPESLSDDVNGKSKEFNSSKHYNEGRGQNLAVKLVDIPNTKSAYSKHAKRDTCMSQTPTGTLNRSNGYVNQAKPLVVDVTQKNTKIEPDDVNNDRSETNPPGVYRSGNKRGTAPREIGYPRSQTGQATVEVRDGRSDRNRGQPRSTRQSEHFYEDIDSAYTFGPHAPKPKPRSIHNVRSETLRRKDYSRRVSAESDESLAENSDEIDLPLAPPPPPLLSATAVAAVAFSSRVQGQTLRSNNTLPTAARPVSLRYEQPRNSDGSLDYSPSDFSPPNLPTGIESENVIKSGPRNWYGDQYVKSSPHVLSPKFGEDNLFFNDPSNAYCLQQSQRKSTPNAADFDPRLVSRQQWEDKWRNQPILPPSSRSRNQPSTSTYSSSRETPTMPSPREWPQLNPFYDSTPPLTQSNARGGSFQPATDTKAYHSHQFQPRPDSGYVSNQDPSLYFGSSPGGRRGSVDTLLDSLGGKKNGNEGLYESKRSRSGEELHSYGESCALPVDHRQPRRRSEPFIGLGGQPRSSIARENRVGAAWYGGDRTGSDDRRNGSQHGSTNGGSSLSIAPNISSSFV</sequence>
<dbReference type="GO" id="GO:0007154">
    <property type="term" value="P:cell communication"/>
    <property type="evidence" value="ECO:0007669"/>
    <property type="project" value="InterPro"/>
</dbReference>
<dbReference type="SMART" id="SM00179">
    <property type="entry name" value="EGF_CA"/>
    <property type="match status" value="2"/>
</dbReference>
<feature type="compositionally biased region" description="Acidic residues" evidence="10">
    <location>
        <begin position="821"/>
        <end position="834"/>
    </location>
</feature>
<dbReference type="Pfam" id="PF07645">
    <property type="entry name" value="EGF_CA"/>
    <property type="match status" value="1"/>
</dbReference>
<organism evidence="14 15">
    <name type="scientific">Elysia chlorotica</name>
    <name type="common">Eastern emerald elysia</name>
    <name type="synonym">Sea slug</name>
    <dbReference type="NCBI Taxonomy" id="188477"/>
    <lineage>
        <taxon>Eukaryota</taxon>
        <taxon>Metazoa</taxon>
        <taxon>Spiralia</taxon>
        <taxon>Lophotrochozoa</taxon>
        <taxon>Mollusca</taxon>
        <taxon>Gastropoda</taxon>
        <taxon>Heterobranchia</taxon>
        <taxon>Euthyneura</taxon>
        <taxon>Panpulmonata</taxon>
        <taxon>Sacoglossa</taxon>
        <taxon>Placobranchoidea</taxon>
        <taxon>Plakobranchidae</taxon>
        <taxon>Elysia</taxon>
    </lineage>
</organism>
<evidence type="ECO:0000256" key="10">
    <source>
        <dbReference type="SAM" id="MobiDB-lite"/>
    </source>
</evidence>
<keyword evidence="6 7" id="KW-1015">Disulfide bond</keyword>
<feature type="domain" description="EGF-like" evidence="12">
    <location>
        <begin position="387"/>
        <end position="423"/>
    </location>
</feature>
<dbReference type="SMART" id="SM00051">
    <property type="entry name" value="DSL"/>
    <property type="match status" value="1"/>
</dbReference>
<feature type="compositionally biased region" description="Polar residues" evidence="10">
    <location>
        <begin position="990"/>
        <end position="1010"/>
    </location>
</feature>
<feature type="disulfide bond" evidence="8">
    <location>
        <begin position="335"/>
        <end position="344"/>
    </location>
</feature>
<dbReference type="PROSITE" id="PS51051">
    <property type="entry name" value="DSL"/>
    <property type="match status" value="1"/>
</dbReference>
<feature type="disulfide bond" evidence="8">
    <location>
        <begin position="301"/>
        <end position="310"/>
    </location>
</feature>
<dbReference type="GO" id="GO:0030154">
    <property type="term" value="P:cell differentiation"/>
    <property type="evidence" value="ECO:0007669"/>
    <property type="project" value="UniProtKB-KW"/>
</dbReference>
<feature type="region of interest" description="Disordered" evidence="10">
    <location>
        <begin position="954"/>
        <end position="1109"/>
    </location>
</feature>
<evidence type="ECO:0000256" key="11">
    <source>
        <dbReference type="SAM" id="Phobius"/>
    </source>
</evidence>
<comment type="subcellular location">
    <subcellularLocation>
        <location evidence="9">Membrane</location>
        <topology evidence="9">Single-pass type I membrane protein</topology>
    </subcellularLocation>
</comment>
<reference evidence="14 15" key="1">
    <citation type="submission" date="2019-01" db="EMBL/GenBank/DDBJ databases">
        <title>A draft genome assembly of the solar-powered sea slug Elysia chlorotica.</title>
        <authorList>
            <person name="Cai H."/>
            <person name="Li Q."/>
            <person name="Fang X."/>
            <person name="Li J."/>
            <person name="Curtis N.E."/>
            <person name="Altenburger A."/>
            <person name="Shibata T."/>
            <person name="Feng M."/>
            <person name="Maeda T."/>
            <person name="Schwartz J.A."/>
            <person name="Shigenobu S."/>
            <person name="Lundholm N."/>
            <person name="Nishiyama T."/>
            <person name="Yang H."/>
            <person name="Hasebe M."/>
            <person name="Li S."/>
            <person name="Pierce S.K."/>
            <person name="Wang J."/>
        </authorList>
    </citation>
    <scope>NUCLEOTIDE SEQUENCE [LARGE SCALE GENOMIC DNA]</scope>
    <source>
        <strain evidence="14">EC2010</strain>
        <tissue evidence="14">Whole organism of an adult</tissue>
    </source>
</reference>
<dbReference type="SMART" id="SM00181">
    <property type="entry name" value="EGF"/>
    <property type="match status" value="2"/>
</dbReference>
<dbReference type="InterPro" id="IPR000742">
    <property type="entry name" value="EGF"/>
</dbReference>
<feature type="region of interest" description="Disordered" evidence="10">
    <location>
        <begin position="630"/>
        <end position="651"/>
    </location>
</feature>
<dbReference type="Gene3D" id="2.10.25.140">
    <property type="match status" value="1"/>
</dbReference>
<feature type="disulfide bond" evidence="7">
    <location>
        <begin position="413"/>
        <end position="422"/>
    </location>
</feature>
<evidence type="ECO:0000256" key="3">
    <source>
        <dbReference type="ARBA" id="ARBA00022737"/>
    </source>
</evidence>
<dbReference type="InterPro" id="IPR001774">
    <property type="entry name" value="DSL"/>
</dbReference>
<name>A0A3S1A2A8_ELYCH</name>
<feature type="domain" description="DSL" evidence="13">
    <location>
        <begin position="299"/>
        <end position="344"/>
    </location>
</feature>
<dbReference type="EMBL" id="RQTK01000003">
    <property type="protein sequence ID" value="RUS92039.1"/>
    <property type="molecule type" value="Genomic_DNA"/>
</dbReference>
<gene>
    <name evidence="14" type="ORF">EGW08_000252</name>
</gene>
<dbReference type="InterPro" id="IPR000152">
    <property type="entry name" value="EGF-type_Asp/Asn_hydroxyl_site"/>
</dbReference>
<keyword evidence="4" id="KW-0221">Differentiation</keyword>
<feature type="domain" description="EGF-like" evidence="12">
    <location>
        <begin position="347"/>
        <end position="385"/>
    </location>
</feature>
<feature type="disulfide bond" evidence="7">
    <location>
        <begin position="375"/>
        <end position="384"/>
    </location>
</feature>
<evidence type="ECO:0000259" key="12">
    <source>
        <dbReference type="PROSITE" id="PS50026"/>
    </source>
</evidence>
<dbReference type="PROSITE" id="PS00022">
    <property type="entry name" value="EGF_1"/>
    <property type="match status" value="2"/>
</dbReference>
<proteinExistence type="predicted"/>
<protein>
    <recommendedName>
        <fullName evidence="9">Delta-like protein</fullName>
    </recommendedName>
</protein>
<dbReference type="PROSITE" id="PS01186">
    <property type="entry name" value="EGF_2"/>
    <property type="match status" value="1"/>
</dbReference>
<keyword evidence="3 9" id="KW-0677">Repeat</keyword>
<comment type="caution">
    <text evidence="14">The sequence shown here is derived from an EMBL/GenBank/DDBJ whole genome shotgun (WGS) entry which is preliminary data.</text>
</comment>
<keyword evidence="9 11" id="KW-1133">Transmembrane helix</keyword>
<keyword evidence="15" id="KW-1185">Reference proteome</keyword>
<evidence type="ECO:0000256" key="2">
    <source>
        <dbReference type="ARBA" id="ARBA00022536"/>
    </source>
</evidence>
<feature type="region of interest" description="Disordered" evidence="10">
    <location>
        <begin position="709"/>
        <end position="837"/>
    </location>
</feature>
<feature type="compositionally biased region" description="Polar residues" evidence="10">
    <location>
        <begin position="680"/>
        <end position="696"/>
    </location>
</feature>
<evidence type="ECO:0000256" key="8">
    <source>
        <dbReference type="PROSITE-ProRule" id="PRU00377"/>
    </source>
</evidence>
<keyword evidence="9 11" id="KW-0812">Transmembrane</keyword>
<dbReference type="STRING" id="188477.A0A3S1A2A8"/>
<evidence type="ECO:0000256" key="4">
    <source>
        <dbReference type="ARBA" id="ARBA00022782"/>
    </source>
</evidence>
<dbReference type="Proteomes" id="UP000271974">
    <property type="component" value="Unassembled WGS sequence"/>
</dbReference>
<feature type="compositionally biased region" description="Basic and acidic residues" evidence="10">
    <location>
        <begin position="636"/>
        <end position="651"/>
    </location>
</feature>
<evidence type="ECO:0000313" key="14">
    <source>
        <dbReference type="EMBL" id="RUS92039.1"/>
    </source>
</evidence>
<evidence type="ECO:0000259" key="13">
    <source>
        <dbReference type="PROSITE" id="PS51051"/>
    </source>
</evidence>
<dbReference type="AlphaFoldDB" id="A0A3S1A2A8"/>
<comment type="caution">
    <text evidence="7">Lacks conserved residue(s) required for the propagation of feature annotation.</text>
</comment>
<dbReference type="PANTHER" id="PTHR24049">
    <property type="entry name" value="CRUMBS FAMILY MEMBER"/>
    <property type="match status" value="1"/>
</dbReference>
<dbReference type="InterPro" id="IPR051022">
    <property type="entry name" value="Notch_Cell-Fate_Det"/>
</dbReference>
<dbReference type="InterPro" id="IPR049883">
    <property type="entry name" value="NOTCH1_EGF-like"/>
</dbReference>
<feature type="compositionally biased region" description="Basic and acidic residues" evidence="10">
    <location>
        <begin position="967"/>
        <end position="982"/>
    </location>
</feature>
<dbReference type="FunFam" id="2.10.25.10:FF:000125">
    <property type="entry name" value="Neurogenic locus notch protein-like"/>
    <property type="match status" value="1"/>
</dbReference>
<feature type="transmembrane region" description="Helical" evidence="11">
    <location>
        <begin position="482"/>
        <end position="504"/>
    </location>
</feature>
<keyword evidence="2 7" id="KW-0245">EGF-like domain</keyword>
<dbReference type="PROSITE" id="PS01187">
    <property type="entry name" value="EGF_CA"/>
    <property type="match status" value="1"/>
</dbReference>
<keyword evidence="5" id="KW-0832">Ubl conjugation</keyword>
<feature type="compositionally biased region" description="Polar residues" evidence="10">
    <location>
        <begin position="954"/>
        <end position="963"/>
    </location>
</feature>
<dbReference type="Gene3D" id="2.10.25.10">
    <property type="entry name" value="Laminin"/>
    <property type="match status" value="2"/>
</dbReference>
<feature type="compositionally biased region" description="Low complexity" evidence="10">
    <location>
        <begin position="1180"/>
        <end position="1193"/>
    </location>
</feature>
<keyword evidence="1 9" id="KW-0217">Developmental protein</keyword>
<dbReference type="InterPro" id="IPR001881">
    <property type="entry name" value="EGF-like_Ca-bd_dom"/>
</dbReference>
<dbReference type="PROSITE" id="PS50026">
    <property type="entry name" value="EGF_3"/>
    <property type="match status" value="2"/>
</dbReference>
<keyword evidence="9 11" id="KW-0472">Membrane</keyword>
<feature type="region of interest" description="Disordered" evidence="10">
    <location>
        <begin position="432"/>
        <end position="474"/>
    </location>
</feature>
<feature type="region of interest" description="Disordered" evidence="10">
    <location>
        <begin position="864"/>
        <end position="904"/>
    </location>
</feature>
<dbReference type="PROSITE" id="PS00010">
    <property type="entry name" value="ASX_HYDROXYL"/>
    <property type="match status" value="1"/>
</dbReference>
<feature type="compositionally biased region" description="Polar residues" evidence="10">
    <location>
        <begin position="1028"/>
        <end position="1044"/>
    </location>
</feature>
<feature type="compositionally biased region" description="Polar residues" evidence="10">
    <location>
        <begin position="434"/>
        <end position="459"/>
    </location>
</feature>
<dbReference type="GO" id="GO:0005509">
    <property type="term" value="F:calcium ion binding"/>
    <property type="evidence" value="ECO:0007669"/>
    <property type="project" value="InterPro"/>
</dbReference>
<dbReference type="OrthoDB" id="6126020at2759"/>
<evidence type="ECO:0000256" key="7">
    <source>
        <dbReference type="PROSITE-ProRule" id="PRU00076"/>
    </source>
</evidence>
<evidence type="ECO:0000256" key="6">
    <source>
        <dbReference type="ARBA" id="ARBA00023157"/>
    </source>
</evidence>
<dbReference type="Pfam" id="PF01414">
    <property type="entry name" value="DSL"/>
    <property type="match status" value="1"/>
</dbReference>
<evidence type="ECO:0000256" key="9">
    <source>
        <dbReference type="RuleBase" id="RU280815"/>
    </source>
</evidence>
<feature type="region of interest" description="Disordered" evidence="10">
    <location>
        <begin position="1124"/>
        <end position="1193"/>
    </location>
</feature>
<feature type="compositionally biased region" description="Basic and acidic residues" evidence="10">
    <location>
        <begin position="804"/>
        <end position="820"/>
    </location>
</feature>
<dbReference type="GO" id="GO:0016020">
    <property type="term" value="C:membrane"/>
    <property type="evidence" value="ECO:0007669"/>
    <property type="project" value="UniProtKB-SubCell"/>
</dbReference>
<comment type="function">
    <text evidence="9">Putative Notch ligand involved in the mediation of Notch signaling.</text>
</comment>
<evidence type="ECO:0000256" key="5">
    <source>
        <dbReference type="ARBA" id="ARBA00022843"/>
    </source>
</evidence>
<evidence type="ECO:0000313" key="15">
    <source>
        <dbReference type="Proteomes" id="UP000271974"/>
    </source>
</evidence>
<feature type="region of interest" description="Disordered" evidence="10">
    <location>
        <begin position="669"/>
        <end position="696"/>
    </location>
</feature>
<evidence type="ECO:0000256" key="1">
    <source>
        <dbReference type="ARBA" id="ARBA00022473"/>
    </source>
</evidence>
<feature type="compositionally biased region" description="Basic and acidic residues" evidence="10">
    <location>
        <begin position="1124"/>
        <end position="1133"/>
    </location>
</feature>